<name>A0A1A9ASG8_PLAOA</name>
<protein>
    <submittedName>
        <fullName evidence="1">PIR Superfamily Protein</fullName>
    </submittedName>
</protein>
<organism evidence="1 2">
    <name type="scientific">Plasmodium ovale wallikeri</name>
    <dbReference type="NCBI Taxonomy" id="864142"/>
    <lineage>
        <taxon>Eukaryota</taxon>
        <taxon>Sar</taxon>
        <taxon>Alveolata</taxon>
        <taxon>Apicomplexa</taxon>
        <taxon>Aconoidasida</taxon>
        <taxon>Haemosporida</taxon>
        <taxon>Plasmodiidae</taxon>
        <taxon>Plasmodium</taxon>
        <taxon>Plasmodium (Plasmodium)</taxon>
    </lineage>
</organism>
<gene>
    <name evidence="1" type="ORF">POVWA2_091240</name>
</gene>
<dbReference type="AlphaFoldDB" id="A0A1A9ASG8"/>
<evidence type="ECO:0000313" key="2">
    <source>
        <dbReference type="Proteomes" id="UP000078550"/>
    </source>
</evidence>
<evidence type="ECO:0000313" key="1">
    <source>
        <dbReference type="EMBL" id="SBT59064.1"/>
    </source>
</evidence>
<accession>A0A1A9ASG8</accession>
<proteinExistence type="predicted"/>
<dbReference type="Proteomes" id="UP000078550">
    <property type="component" value="Unassembled WGS sequence"/>
</dbReference>
<sequence length="284" mass="33976">MEEGDNEYRYNSFNEYISNHGTFKNIQGEIGTYDESFPYNVRIEETDYKQFIINDCLRLKLYLLKFATKEACEKMNCCAYINYLLNYYIRNYYKSQKSIIKNYTSYMNDDSNHDIKELCGSKINDIDDNRYEKISKLYSGYEICEHFISNKHDSRTCSLAKSCSFAYNDIITTHPELNDVKFLLNVKYLYGIPYEDLRNSDKSKLCEPIYREINKIDFHKIKIMHDFSSDYGNYKMYLANPNAPCNANYKNYLDNYVENYIGVYSFCEIEQKKDKHCEEFLKFF</sequence>
<reference evidence="2" key="1">
    <citation type="submission" date="2016-05" db="EMBL/GenBank/DDBJ databases">
        <authorList>
            <person name="Naeem Raeece"/>
        </authorList>
    </citation>
    <scope>NUCLEOTIDE SEQUENCE [LARGE SCALE GENOMIC DNA]</scope>
</reference>
<dbReference type="EMBL" id="FLRE01002840">
    <property type="protein sequence ID" value="SBT59064.1"/>
    <property type="molecule type" value="Genomic_DNA"/>
</dbReference>